<dbReference type="GO" id="GO:0008168">
    <property type="term" value="F:methyltransferase activity"/>
    <property type="evidence" value="ECO:0007669"/>
    <property type="project" value="UniProtKB-KW"/>
</dbReference>
<keyword evidence="8" id="KW-0067">ATP-binding</keyword>
<feature type="domain" description="tRNA-specific 2-thiouridylase MnmA-like C-terminal" evidence="13">
    <location>
        <begin position="320"/>
        <end position="395"/>
    </location>
</feature>
<feature type="compositionally biased region" description="Low complexity" evidence="12">
    <location>
        <begin position="20"/>
        <end position="31"/>
    </location>
</feature>
<dbReference type="Pfam" id="PF20259">
    <property type="entry name" value="tRNA_Me_trans_M"/>
    <property type="match status" value="1"/>
</dbReference>
<evidence type="ECO:0000313" key="15">
    <source>
        <dbReference type="EMBL" id="EIE25683.1"/>
    </source>
</evidence>
<dbReference type="EMBL" id="AGSI01000003">
    <property type="protein sequence ID" value="EIE25683.1"/>
    <property type="molecule type" value="Genomic_DNA"/>
</dbReference>
<dbReference type="Gene3D" id="3.40.50.620">
    <property type="entry name" value="HUPs"/>
    <property type="match status" value="1"/>
</dbReference>
<comment type="catalytic activity">
    <reaction evidence="11">
        <text>5-taurinomethyluridine(34) in tRNA + S-sulfanyl-L-cysteinyl-[protein] + AH2 + ATP = 5-taurinomethyl-2-thiouridine(34) in tRNA + L-cysteinyl-[protein] + A + AMP + diphosphate + H(+)</text>
        <dbReference type="Rhea" id="RHEA:47040"/>
        <dbReference type="Rhea" id="RHEA-COMP:10131"/>
        <dbReference type="Rhea" id="RHEA-COMP:11726"/>
        <dbReference type="Rhea" id="RHEA-COMP:11732"/>
        <dbReference type="Rhea" id="RHEA-COMP:11733"/>
        <dbReference type="ChEBI" id="CHEBI:13193"/>
        <dbReference type="ChEBI" id="CHEBI:15378"/>
        <dbReference type="ChEBI" id="CHEBI:17499"/>
        <dbReference type="ChEBI" id="CHEBI:29950"/>
        <dbReference type="ChEBI" id="CHEBI:30616"/>
        <dbReference type="ChEBI" id="CHEBI:33019"/>
        <dbReference type="ChEBI" id="CHEBI:61963"/>
        <dbReference type="ChEBI" id="CHEBI:87171"/>
        <dbReference type="ChEBI" id="CHEBI:87172"/>
        <dbReference type="ChEBI" id="CHEBI:456215"/>
        <dbReference type="EC" id="2.8.1.14"/>
    </reaction>
</comment>
<dbReference type="InterPro" id="IPR004506">
    <property type="entry name" value="MnmA-like"/>
</dbReference>
<evidence type="ECO:0000256" key="10">
    <source>
        <dbReference type="ARBA" id="ARBA00023157"/>
    </source>
</evidence>
<evidence type="ECO:0000256" key="6">
    <source>
        <dbReference type="ARBA" id="ARBA00022694"/>
    </source>
</evidence>
<keyword evidence="5" id="KW-0808">Transferase</keyword>
<evidence type="ECO:0000259" key="14">
    <source>
        <dbReference type="Pfam" id="PF20259"/>
    </source>
</evidence>
<dbReference type="HAMAP" id="MF_00144">
    <property type="entry name" value="tRNA_thiouridyl_MnmA"/>
    <property type="match status" value="1"/>
</dbReference>
<keyword evidence="7" id="KW-0547">Nucleotide-binding</keyword>
<evidence type="ECO:0000256" key="9">
    <source>
        <dbReference type="ARBA" id="ARBA00022884"/>
    </source>
</evidence>
<dbReference type="Gene3D" id="2.30.30.280">
    <property type="entry name" value="Adenine nucleotide alpha hydrolases-like domains"/>
    <property type="match status" value="1"/>
</dbReference>
<dbReference type="GO" id="GO:0032259">
    <property type="term" value="P:methylation"/>
    <property type="evidence" value="ECO:0007669"/>
    <property type="project" value="UniProtKB-KW"/>
</dbReference>
<feature type="region of interest" description="Disordered" evidence="12">
    <location>
        <begin position="1"/>
        <end position="32"/>
    </location>
</feature>
<evidence type="ECO:0000256" key="5">
    <source>
        <dbReference type="ARBA" id="ARBA00022679"/>
    </source>
</evidence>
<comment type="function">
    <text evidence="1">Catalyzes the 2-thiolation of uridine at the wobble position (U34) of mitochondrial tRNA(Lys), tRNA(Glu) and tRNA(Gln). Required for the formation of 5-taurinomethyl-2-thiouridine (tm5s2U) of mitochondrial tRNA(Lys), tRNA(Glu), and tRNA(Gln) at the wobble position. ATP is required to activate the C2 atom of the wobble base.</text>
</comment>
<evidence type="ECO:0000313" key="16">
    <source>
        <dbReference type="Proteomes" id="UP000007264"/>
    </source>
</evidence>
<dbReference type="SUPFAM" id="SSF52402">
    <property type="entry name" value="Adenine nucleotide alpha hydrolases-like"/>
    <property type="match status" value="1"/>
</dbReference>
<evidence type="ECO:0000259" key="13">
    <source>
        <dbReference type="Pfam" id="PF20258"/>
    </source>
</evidence>
<accession>I0Z4W4</accession>
<keyword evidence="10" id="KW-1015">Disulfide bond</keyword>
<dbReference type="GO" id="GO:0061708">
    <property type="term" value="F:tRNA-5-taurinomethyluridine 2-sulfurtransferase"/>
    <property type="evidence" value="ECO:0007669"/>
    <property type="project" value="UniProtKB-EC"/>
</dbReference>
<dbReference type="AlphaFoldDB" id="I0Z4W4"/>
<dbReference type="NCBIfam" id="TIGR00420">
    <property type="entry name" value="trmU"/>
    <property type="match status" value="1"/>
</dbReference>
<keyword evidence="6" id="KW-0819">tRNA processing</keyword>
<dbReference type="NCBIfam" id="NF001138">
    <property type="entry name" value="PRK00143.1"/>
    <property type="match status" value="1"/>
</dbReference>
<keyword evidence="4" id="KW-0820">tRNA-binding</keyword>
<evidence type="ECO:0000256" key="2">
    <source>
        <dbReference type="ARBA" id="ARBA00006191"/>
    </source>
</evidence>
<reference evidence="15 16" key="1">
    <citation type="journal article" date="2012" name="Genome Biol.">
        <title>The genome of the polar eukaryotic microalga coccomyxa subellipsoidea reveals traits of cold adaptation.</title>
        <authorList>
            <person name="Blanc G."/>
            <person name="Agarkova I."/>
            <person name="Grimwood J."/>
            <person name="Kuo A."/>
            <person name="Brueggeman A."/>
            <person name="Dunigan D."/>
            <person name="Gurnon J."/>
            <person name="Ladunga I."/>
            <person name="Lindquist E."/>
            <person name="Lucas S."/>
            <person name="Pangilinan J."/>
            <person name="Proschold T."/>
            <person name="Salamov A."/>
            <person name="Schmutz J."/>
            <person name="Weeks D."/>
            <person name="Yamada T."/>
            <person name="Claverie J.M."/>
            <person name="Grigoriev I."/>
            <person name="Van Etten J."/>
            <person name="Lomsadze A."/>
            <person name="Borodovsky M."/>
        </authorList>
    </citation>
    <scope>NUCLEOTIDE SEQUENCE [LARGE SCALE GENOMIC DNA]</scope>
    <source>
        <strain evidence="15 16">C-169</strain>
    </source>
</reference>
<evidence type="ECO:0000256" key="4">
    <source>
        <dbReference type="ARBA" id="ARBA00022555"/>
    </source>
</evidence>
<dbReference type="FunFam" id="2.30.30.280:FF:000001">
    <property type="entry name" value="tRNA-specific 2-thiouridylase MnmA"/>
    <property type="match status" value="1"/>
</dbReference>
<dbReference type="CDD" id="cd01998">
    <property type="entry name" value="MnmA_TRMU-like"/>
    <property type="match status" value="1"/>
</dbReference>
<dbReference type="Pfam" id="PF03054">
    <property type="entry name" value="tRNA_Me_trans"/>
    <property type="match status" value="1"/>
</dbReference>
<dbReference type="GO" id="GO:0005524">
    <property type="term" value="F:ATP binding"/>
    <property type="evidence" value="ECO:0007669"/>
    <property type="project" value="UniProtKB-KW"/>
</dbReference>
<gene>
    <name evidence="15" type="ORF">COCSUDRAFT_35346</name>
</gene>
<dbReference type="Proteomes" id="UP000007264">
    <property type="component" value="Unassembled WGS sequence"/>
</dbReference>
<dbReference type="InterPro" id="IPR014729">
    <property type="entry name" value="Rossmann-like_a/b/a_fold"/>
</dbReference>
<protein>
    <recommendedName>
        <fullName evidence="3">tRNA-5-taurinomethyluridine 2-sulfurtransferase</fullName>
        <ecNumber evidence="3">2.8.1.14</ecNumber>
    </recommendedName>
</protein>
<evidence type="ECO:0000256" key="12">
    <source>
        <dbReference type="SAM" id="MobiDB-lite"/>
    </source>
</evidence>
<dbReference type="STRING" id="574566.I0Z4W4"/>
<dbReference type="InterPro" id="IPR023382">
    <property type="entry name" value="MnmA-like_central_sf"/>
</dbReference>
<name>I0Z4W4_COCSC</name>
<dbReference type="Gene3D" id="2.40.30.10">
    <property type="entry name" value="Translation factors"/>
    <property type="match status" value="1"/>
</dbReference>
<dbReference type="InterPro" id="IPR046885">
    <property type="entry name" value="MnmA-like_C"/>
</dbReference>
<comment type="similarity">
    <text evidence="2">Belongs to the MnmA/TRMU family.</text>
</comment>
<organism evidence="15 16">
    <name type="scientific">Coccomyxa subellipsoidea (strain C-169)</name>
    <name type="common">Green microalga</name>
    <dbReference type="NCBI Taxonomy" id="574566"/>
    <lineage>
        <taxon>Eukaryota</taxon>
        <taxon>Viridiplantae</taxon>
        <taxon>Chlorophyta</taxon>
        <taxon>core chlorophytes</taxon>
        <taxon>Trebouxiophyceae</taxon>
        <taxon>Trebouxiophyceae incertae sedis</taxon>
        <taxon>Coccomyxaceae</taxon>
        <taxon>Coccomyxa</taxon>
        <taxon>Coccomyxa subellipsoidea</taxon>
    </lineage>
</organism>
<dbReference type="GO" id="GO:0000049">
    <property type="term" value="F:tRNA binding"/>
    <property type="evidence" value="ECO:0007669"/>
    <property type="project" value="UniProtKB-KW"/>
</dbReference>
<feature type="domain" description="tRNA-specific 2-thiouridylase MnmA-like central" evidence="14">
    <location>
        <begin position="248"/>
        <end position="310"/>
    </location>
</feature>
<evidence type="ECO:0000256" key="7">
    <source>
        <dbReference type="ARBA" id="ARBA00022741"/>
    </source>
</evidence>
<keyword evidence="16" id="KW-1185">Reference proteome</keyword>
<evidence type="ECO:0000256" key="3">
    <source>
        <dbReference type="ARBA" id="ARBA00011953"/>
    </source>
</evidence>
<dbReference type="GeneID" id="17043687"/>
<comment type="caution">
    <text evidence="15">The sequence shown here is derived from an EMBL/GenBank/DDBJ whole genome shotgun (WGS) entry which is preliminary data.</text>
</comment>
<dbReference type="PANTHER" id="PTHR43052">
    <property type="match status" value="1"/>
</dbReference>
<dbReference type="Pfam" id="PF20258">
    <property type="entry name" value="tRNA_Me_trans_C"/>
    <property type="match status" value="1"/>
</dbReference>
<dbReference type="PANTHER" id="PTHR43052:SF1">
    <property type="entry name" value="TRNA-5-TAURINOMETHYLURIDINE 2-SULFURTRANSFERASE"/>
    <property type="match status" value="1"/>
</dbReference>
<dbReference type="EC" id="2.8.1.14" evidence="3"/>
<keyword evidence="9" id="KW-0694">RNA-binding</keyword>
<dbReference type="KEGG" id="csl:COCSUDRAFT_35346"/>
<evidence type="ECO:0000256" key="11">
    <source>
        <dbReference type="ARBA" id="ARBA00049564"/>
    </source>
</evidence>
<dbReference type="GO" id="GO:0008033">
    <property type="term" value="P:tRNA processing"/>
    <property type="evidence" value="ECO:0007669"/>
    <property type="project" value="UniProtKB-KW"/>
</dbReference>
<evidence type="ECO:0000256" key="1">
    <source>
        <dbReference type="ARBA" id="ARBA00003986"/>
    </source>
</evidence>
<dbReference type="OrthoDB" id="3685at2759"/>
<dbReference type="eggNOG" id="KOG2805">
    <property type="taxonomic scope" value="Eukaryota"/>
</dbReference>
<dbReference type="RefSeq" id="XP_005650227.1">
    <property type="nucleotide sequence ID" value="XM_005650170.1"/>
</dbReference>
<proteinExistence type="inferred from homology"/>
<sequence>MSVLSPSAMPSPATCLIRRPSMTSSSSTPSPADGPRLRIALLLSGGVDSSLALRLLKAAGHEVTAFYLQIWFQEDFRNYWDACPWEEDFAICQQVCEQAGVQLHTVPLTEQYWQRVVSHCLAEIKAGRTPNPDMLCNSRVKFGAFYEYLEQQHGAGFDRIASGHYARIIRDPQNPSAPVELALTPDPIKDQTYFLAHLTQQQLSRTIFPLGPLTKGEVRRWAAALQLPNQARRDSQGICFLGKVRFSEFVREHLGTWPGAIVEEETGELLGHHEGFWFYTLGQRKGIYLSGGPWFVSRKDPDANVVYVSRNYYDEDRRRDSFVCGGFNWIALERMDPARPLFCKVRHGPNMYRCTMEELPGGEARVVLEGNDQGLAAGQFACFYQDGVCLGSAVILQGQCCDDRGS</sequence>
<dbReference type="InterPro" id="IPR051305">
    <property type="entry name" value="tRNA_2-thiouridylase_MnmA"/>
</dbReference>
<dbReference type="InterPro" id="IPR046884">
    <property type="entry name" value="MnmA-like_central"/>
</dbReference>
<evidence type="ECO:0000256" key="8">
    <source>
        <dbReference type="ARBA" id="ARBA00022840"/>
    </source>
</evidence>